<gene>
    <name evidence="1" type="ORF">FVP60_12160</name>
</gene>
<dbReference type="Gene3D" id="3.10.450.50">
    <property type="match status" value="1"/>
</dbReference>
<sequence>MSEMKLPAAVQRVIDAINDGDSDAFVAAFTDSGTIDDWGRLLTGASGLRQWARTDAIGANATMTVMTAVTHGATTAMRFAWASEVFNGESSGVFEVEGDRVTRFTILEADAEPADA</sequence>
<protein>
    <submittedName>
        <fullName evidence="1">Nuclear transport factor 2 family protein</fullName>
    </submittedName>
</protein>
<dbReference type="RefSeq" id="WP_147826561.1">
    <property type="nucleotide sequence ID" value="NZ_BAAARG010000004.1"/>
</dbReference>
<comment type="caution">
    <text evidence="1">The sequence shown here is derived from an EMBL/GenBank/DDBJ whole genome shotgun (WGS) entry which is preliminary data.</text>
</comment>
<dbReference type="Proteomes" id="UP000321196">
    <property type="component" value="Unassembled WGS sequence"/>
</dbReference>
<evidence type="ECO:0000313" key="1">
    <source>
        <dbReference type="EMBL" id="TXK03036.1"/>
    </source>
</evidence>
<dbReference type="EMBL" id="VRSW01000005">
    <property type="protein sequence ID" value="TXK03036.1"/>
    <property type="molecule type" value="Genomic_DNA"/>
</dbReference>
<dbReference type="OrthoDB" id="8080938at2"/>
<name>A0A5C8HK39_9MICO</name>
<keyword evidence="2" id="KW-1185">Reference proteome</keyword>
<reference evidence="1 2" key="1">
    <citation type="submission" date="2019-08" db="EMBL/GenBank/DDBJ databases">
        <authorList>
            <person name="Dong K."/>
        </authorList>
    </citation>
    <scope>NUCLEOTIDE SEQUENCE [LARGE SCALE GENOMIC DNA]</scope>
    <source>
        <strain evidence="1 2">M4-8</strain>
    </source>
</reference>
<dbReference type="SUPFAM" id="SSF54427">
    <property type="entry name" value="NTF2-like"/>
    <property type="match status" value="1"/>
</dbReference>
<evidence type="ECO:0000313" key="2">
    <source>
        <dbReference type="Proteomes" id="UP000321196"/>
    </source>
</evidence>
<dbReference type="AlphaFoldDB" id="A0A5C8HK39"/>
<accession>A0A5C8HK39</accession>
<proteinExistence type="predicted"/>
<dbReference type="InterPro" id="IPR032710">
    <property type="entry name" value="NTF2-like_dom_sf"/>
</dbReference>
<organism evidence="1 2">
    <name type="scientific">Microbacterium mitrae</name>
    <dbReference type="NCBI Taxonomy" id="664640"/>
    <lineage>
        <taxon>Bacteria</taxon>
        <taxon>Bacillati</taxon>
        <taxon>Actinomycetota</taxon>
        <taxon>Actinomycetes</taxon>
        <taxon>Micrococcales</taxon>
        <taxon>Microbacteriaceae</taxon>
        <taxon>Microbacterium</taxon>
    </lineage>
</organism>